<sequence length="76" mass="8561">MKGMEYSGFNAENDGIGFGIYSAHYPSSRKLRHEAIRDLLKARLSLKGASEYINTTTRGELITYLVRNLTVGNDDY</sequence>
<dbReference type="AlphaFoldDB" id="A0A1T4NG71"/>
<protein>
    <submittedName>
        <fullName evidence="1">Uncharacterized protein</fullName>
    </submittedName>
</protein>
<name>A0A1T4NG71_9GAMM</name>
<dbReference type="Proteomes" id="UP000191116">
    <property type="component" value="Unassembled WGS sequence"/>
</dbReference>
<organism evidence="1 2">
    <name type="scientific">Photobacterium toruni</name>
    <dbReference type="NCBI Taxonomy" id="1935446"/>
    <lineage>
        <taxon>Bacteria</taxon>
        <taxon>Pseudomonadati</taxon>
        <taxon>Pseudomonadota</taxon>
        <taxon>Gammaproteobacteria</taxon>
        <taxon>Vibrionales</taxon>
        <taxon>Vibrionaceae</taxon>
        <taxon>Photobacterium</taxon>
    </lineage>
</organism>
<gene>
    <name evidence="1" type="ORF">CZ814_00643</name>
</gene>
<proteinExistence type="predicted"/>
<reference evidence="1 2" key="1">
    <citation type="submission" date="2017-02" db="EMBL/GenBank/DDBJ databases">
        <authorList>
            <person name="Peterson S.W."/>
        </authorList>
    </citation>
    <scope>NUCLEOTIDE SEQUENCE [LARGE SCALE GENOMIC DNA]</scope>
    <source>
        <strain evidence="1 2">CECT 9189</strain>
    </source>
</reference>
<dbReference type="EMBL" id="FUWP01000002">
    <property type="protein sequence ID" value="SJZ78145.1"/>
    <property type="molecule type" value="Genomic_DNA"/>
</dbReference>
<evidence type="ECO:0000313" key="1">
    <source>
        <dbReference type="EMBL" id="SJZ78145.1"/>
    </source>
</evidence>
<evidence type="ECO:0000313" key="2">
    <source>
        <dbReference type="Proteomes" id="UP000191116"/>
    </source>
</evidence>
<accession>A0A1T4NG71</accession>